<dbReference type="OrthoDB" id="158357at2759"/>
<proteinExistence type="predicted"/>
<keyword evidence="9" id="KW-0862">Zinc</keyword>
<feature type="compositionally biased region" description="Basic and acidic residues" evidence="11">
    <location>
        <begin position="203"/>
        <end position="213"/>
    </location>
</feature>
<feature type="region of interest" description="Disordered" evidence="11">
    <location>
        <begin position="804"/>
        <end position="823"/>
    </location>
</feature>
<evidence type="ECO:0000313" key="14">
    <source>
        <dbReference type="Proteomes" id="UP000054251"/>
    </source>
</evidence>
<dbReference type="GO" id="GO:0000329">
    <property type="term" value="C:fungal-type vacuole membrane"/>
    <property type="evidence" value="ECO:0007669"/>
    <property type="project" value="TreeGrafter"/>
</dbReference>
<comment type="subcellular location">
    <subcellularLocation>
        <location evidence="2">Cytoplasm</location>
    </subcellularLocation>
    <subcellularLocation>
        <location evidence="1">Endosome</location>
    </subcellularLocation>
</comment>
<feature type="compositionally biased region" description="Basic and acidic residues" evidence="11">
    <location>
        <begin position="1"/>
        <end position="15"/>
    </location>
</feature>
<feature type="compositionally biased region" description="Low complexity" evidence="11">
    <location>
        <begin position="127"/>
        <end position="136"/>
    </location>
</feature>
<dbReference type="GO" id="GO:0046854">
    <property type="term" value="P:phosphatidylinositol phosphate biosynthetic process"/>
    <property type="evidence" value="ECO:0007669"/>
    <property type="project" value="TreeGrafter"/>
</dbReference>
<feature type="compositionally biased region" description="Acidic residues" evidence="11">
    <location>
        <begin position="770"/>
        <end position="793"/>
    </location>
</feature>
<evidence type="ECO:0000256" key="7">
    <source>
        <dbReference type="ARBA" id="ARBA00022771"/>
    </source>
</evidence>
<dbReference type="GO" id="GO:0005524">
    <property type="term" value="F:ATP binding"/>
    <property type="evidence" value="ECO:0007669"/>
    <property type="project" value="InterPro"/>
</dbReference>
<dbReference type="InterPro" id="IPR017455">
    <property type="entry name" value="Znf_FYVE-rel"/>
</dbReference>
<feature type="compositionally biased region" description="Polar residues" evidence="11">
    <location>
        <begin position="183"/>
        <end position="192"/>
    </location>
</feature>
<dbReference type="Proteomes" id="UP000054251">
    <property type="component" value="Unassembled WGS sequence"/>
</dbReference>
<keyword evidence="7 10" id="KW-0863">Zinc-finger</keyword>
<dbReference type="GO" id="GO:0032266">
    <property type="term" value="F:phosphatidylinositol-3-phosphate binding"/>
    <property type="evidence" value="ECO:0007669"/>
    <property type="project" value="UniProtKB-ARBA"/>
</dbReference>
<dbReference type="PANTHER" id="PTHR45748">
    <property type="entry name" value="1-PHOSPHATIDYLINOSITOL 3-PHOSPHATE 5-KINASE-RELATED"/>
    <property type="match status" value="1"/>
</dbReference>
<dbReference type="InterPro" id="IPR000306">
    <property type="entry name" value="Znf_FYVE"/>
</dbReference>
<dbReference type="SUPFAM" id="SSF52029">
    <property type="entry name" value="GroEL apical domain-like"/>
    <property type="match status" value="1"/>
</dbReference>
<evidence type="ECO:0000256" key="6">
    <source>
        <dbReference type="ARBA" id="ARBA00022753"/>
    </source>
</evidence>
<dbReference type="Gene3D" id="3.50.7.10">
    <property type="entry name" value="GroEL"/>
    <property type="match status" value="1"/>
</dbReference>
<feature type="compositionally biased region" description="Low complexity" evidence="11">
    <location>
        <begin position="1025"/>
        <end position="1038"/>
    </location>
</feature>
<reference evidence="13 14" key="1">
    <citation type="submission" date="2015-11" db="EMBL/GenBank/DDBJ databases">
        <title>The genome of Debaryomyces fabryi.</title>
        <authorList>
            <person name="Tafer H."/>
            <person name="Lopandic K."/>
        </authorList>
    </citation>
    <scope>NUCLEOTIDE SEQUENCE [LARGE SCALE GENOMIC DNA]</scope>
    <source>
        <strain evidence="13 14">CBS 789</strain>
    </source>
</reference>
<evidence type="ECO:0000256" key="8">
    <source>
        <dbReference type="ARBA" id="ARBA00022786"/>
    </source>
</evidence>
<feature type="compositionally biased region" description="Low complexity" evidence="11">
    <location>
        <begin position="873"/>
        <end position="890"/>
    </location>
</feature>
<protein>
    <recommendedName>
        <fullName evidence="12">FYVE-type domain-containing protein</fullName>
    </recommendedName>
</protein>
<dbReference type="Pfam" id="PF01363">
    <property type="entry name" value="FYVE"/>
    <property type="match status" value="1"/>
</dbReference>
<keyword evidence="3" id="KW-0963">Cytoplasm</keyword>
<keyword evidence="4" id="KW-0808">Transferase</keyword>
<feature type="domain" description="FYVE-type" evidence="12">
    <location>
        <begin position="457"/>
        <end position="529"/>
    </location>
</feature>
<evidence type="ECO:0000256" key="1">
    <source>
        <dbReference type="ARBA" id="ARBA00004177"/>
    </source>
</evidence>
<feature type="compositionally biased region" description="Polar residues" evidence="11">
    <location>
        <begin position="72"/>
        <end position="87"/>
    </location>
</feature>
<feature type="compositionally biased region" description="Polar residues" evidence="11">
    <location>
        <begin position="1003"/>
        <end position="1024"/>
    </location>
</feature>
<dbReference type="GO" id="GO:0008270">
    <property type="term" value="F:zinc ion binding"/>
    <property type="evidence" value="ECO:0007669"/>
    <property type="project" value="UniProtKB-KW"/>
</dbReference>
<dbReference type="EMBL" id="LMYN01000049">
    <property type="protein sequence ID" value="KSA01576.1"/>
    <property type="molecule type" value="Genomic_DNA"/>
</dbReference>
<feature type="compositionally biased region" description="Acidic residues" evidence="11">
    <location>
        <begin position="20"/>
        <end position="30"/>
    </location>
</feature>
<keyword evidence="14" id="KW-1185">Reference proteome</keyword>
<dbReference type="SUPFAM" id="SSF57903">
    <property type="entry name" value="FYVE/PHD zinc finger"/>
    <property type="match status" value="1"/>
</dbReference>
<evidence type="ECO:0000256" key="10">
    <source>
        <dbReference type="PROSITE-ProRule" id="PRU00091"/>
    </source>
</evidence>
<evidence type="ECO:0000313" key="13">
    <source>
        <dbReference type="EMBL" id="KSA01576.1"/>
    </source>
</evidence>
<feature type="region of interest" description="Disordered" evidence="11">
    <location>
        <begin position="873"/>
        <end position="907"/>
    </location>
</feature>
<feature type="compositionally biased region" description="Low complexity" evidence="11">
    <location>
        <begin position="154"/>
        <end position="166"/>
    </location>
</feature>
<dbReference type="GO" id="GO:0010008">
    <property type="term" value="C:endosome membrane"/>
    <property type="evidence" value="ECO:0007669"/>
    <property type="project" value="TreeGrafter"/>
</dbReference>
<feature type="region of interest" description="Disordered" evidence="11">
    <location>
        <begin position="72"/>
        <end position="98"/>
    </location>
</feature>
<dbReference type="PROSITE" id="PS50178">
    <property type="entry name" value="ZF_FYVE"/>
    <property type="match status" value="1"/>
</dbReference>
<dbReference type="RefSeq" id="XP_015467678.1">
    <property type="nucleotide sequence ID" value="XM_015611481.1"/>
</dbReference>
<dbReference type="FunFam" id="3.30.40.10:FF:000510">
    <property type="entry name" value="Phosphatidylinositol 3,5-kinase"/>
    <property type="match status" value="1"/>
</dbReference>
<dbReference type="Gene3D" id="3.30.40.10">
    <property type="entry name" value="Zinc/RING finger domain, C3HC4 (zinc finger)"/>
    <property type="match status" value="1"/>
</dbReference>
<feature type="region of interest" description="Disordered" evidence="11">
    <location>
        <begin position="739"/>
        <end position="793"/>
    </location>
</feature>
<sequence length="1264" mass="141528">MEGKLSYRETGEDRLFSNNSDEENEYEQNDQDILDDFVSFPTIPDPDQEHSKTLTKIFSKTLRKVTSNAHHLVQNYSSPKSRTTSGDSYHDRFPESPVRMPTLTTTAIIQPETDKVSQKTIDNTSLMSSRLSRVSSPIMEPSSGTPQIRVSGLKSSENISKSPSNSDIMGIPGISNNSKDDVSNTNKPNQQPMHVRSSIARTDVPKVKSDNKSLRLSSMRAPHLSYASMNNSATSSVINVSALASTDKGETSMNMDISTHKPLQSTNSMVSNVTGNNNTNDNNTNNISQKDKQKILQNRISSIFNNLPNDIELSEDSASDLETINNVSISPSTSHANIASINAHDNLLLEEKPDTSPIRNRSQNVQEYSPTSIAFTNFRNLHDKTSKKKSSSNIPSLILDNAKSIINSNITGSVVSSASSIVTSRSRNKNKKKKKPRKSSENPLKNGGIPKQYWMNDAFVSDCLNCFKPFTAFRRKHHCRFCGQIYCSDCTLFISYTRHKEERKMGKKSDKRHFNDKLRVCKGCYNDVIVYLSDDSSSSSSNSDYDSEVVIIEENENLEEVPSPQLQLSRIRSLSISSRRDSLINEANIKNANKSFINKDYKSILDKANNSITEYPGNDDADYSINFRKHSYPANVDSNNMKPYIKQAPQMAIPATRKGEAVEIPIPKSSYTNSILSHNIIGDAHFTQSPNNEPLGYNNTSWFKNYTHLKAYNLPSSSESKSNSFNSHMYNPFLGKRKINRYSKPSSDQHDYHSMKTRNKRSELILQSDIDTETSNEEDEGNNEDIESENEDEQVMSLYSSLNHIDSNNSTTTSALSPRQPGSHTLILSNTAVPTLGEFPTMFANEKLFQRNFTKRNSKSSPLVSKLFQNSTSSIGSGNISNSNDSHSNGQSSFPFLDEKPNDSLRSHERAHASLLRMRSRRKSKSARNVLILTHNNNKLQGLDTSLIQYQSPISTPTSPRPTSQTSSNMASNLTKGLSNDDTPTFIGNSKPYLSASSVPILSESSPTQTISPNIPKNEPTSGISKSLSSKTARSSSTDIADTASIRKDILSVNDIPSIDFKPKELIYRDFLDTMMKQCLEDCEIKEDQERWCKALKKVLSYINYIKLTDTIDIRQYVKIKKILGGTIEETNVIDGMFATKNIDSKRMSSKIENPKIALLMFPLEYLKQKEQFISLRIVHSQQSVYITNLVSRLIALEPDIIIVGDSVCGFAEKLLLEANITVISNTKPQVIERISRYTKANIFQSINDLFFKKGHWALVRSLR</sequence>
<evidence type="ECO:0000256" key="3">
    <source>
        <dbReference type="ARBA" id="ARBA00022490"/>
    </source>
</evidence>
<feature type="region of interest" description="Disordered" evidence="11">
    <location>
        <begin position="1"/>
        <end position="30"/>
    </location>
</feature>
<feature type="region of interest" description="Disordered" evidence="11">
    <location>
        <begin position="951"/>
        <end position="986"/>
    </location>
</feature>
<feature type="compositionally biased region" description="Basic and acidic residues" evidence="11">
    <location>
        <begin position="897"/>
        <end position="907"/>
    </location>
</feature>
<organism evidence="13 14">
    <name type="scientific">Debaryomyces fabryi</name>
    <dbReference type="NCBI Taxonomy" id="58627"/>
    <lineage>
        <taxon>Eukaryota</taxon>
        <taxon>Fungi</taxon>
        <taxon>Dikarya</taxon>
        <taxon>Ascomycota</taxon>
        <taxon>Saccharomycotina</taxon>
        <taxon>Pichiomycetes</taxon>
        <taxon>Debaryomycetaceae</taxon>
        <taxon>Debaryomyces</taxon>
    </lineage>
</organism>
<keyword evidence="6" id="KW-0967">Endosome</keyword>
<feature type="compositionally biased region" description="Basic residues" evidence="11">
    <location>
        <begin position="426"/>
        <end position="437"/>
    </location>
</feature>
<dbReference type="PANTHER" id="PTHR45748:SF7">
    <property type="entry name" value="1-PHOSPHATIDYLINOSITOL 3-PHOSPHATE 5-KINASE-RELATED"/>
    <property type="match status" value="1"/>
</dbReference>
<dbReference type="InterPro" id="IPR002423">
    <property type="entry name" value="Cpn60/GroEL/TCP-1"/>
</dbReference>
<feature type="region of interest" description="Disordered" evidence="11">
    <location>
        <begin position="1003"/>
        <end position="1039"/>
    </location>
</feature>
<dbReference type="InterPro" id="IPR013083">
    <property type="entry name" value="Znf_RING/FYVE/PHD"/>
</dbReference>
<dbReference type="AlphaFoldDB" id="A0A0V1PZ75"/>
<feature type="region of interest" description="Disordered" evidence="11">
    <location>
        <begin position="127"/>
        <end position="213"/>
    </location>
</feature>
<evidence type="ECO:0000256" key="2">
    <source>
        <dbReference type="ARBA" id="ARBA00004496"/>
    </source>
</evidence>
<evidence type="ECO:0000256" key="4">
    <source>
        <dbReference type="ARBA" id="ARBA00022679"/>
    </source>
</evidence>
<evidence type="ECO:0000259" key="12">
    <source>
        <dbReference type="PROSITE" id="PS50178"/>
    </source>
</evidence>
<name>A0A0V1PZ75_9ASCO</name>
<dbReference type="InterPro" id="IPR011011">
    <property type="entry name" value="Znf_FYVE_PHD"/>
</dbReference>
<dbReference type="InterPro" id="IPR027409">
    <property type="entry name" value="GroEL-like_apical_dom_sf"/>
</dbReference>
<accession>A0A0V1PZ75</accession>
<comment type="caution">
    <text evidence="13">The sequence shown here is derived from an EMBL/GenBank/DDBJ whole genome shotgun (WGS) entry which is preliminary data.</text>
</comment>
<keyword evidence="8" id="KW-0833">Ubl conjugation pathway</keyword>
<dbReference type="GO" id="GO:0000285">
    <property type="term" value="F:1-phosphatidylinositol-3-phosphate 5-kinase activity"/>
    <property type="evidence" value="ECO:0007669"/>
    <property type="project" value="TreeGrafter"/>
</dbReference>
<dbReference type="Pfam" id="PF00118">
    <property type="entry name" value="Cpn60_TCP1"/>
    <property type="match status" value="1"/>
</dbReference>
<evidence type="ECO:0000256" key="9">
    <source>
        <dbReference type="ARBA" id="ARBA00022833"/>
    </source>
</evidence>
<dbReference type="SMART" id="SM00064">
    <property type="entry name" value="FYVE"/>
    <property type="match status" value="1"/>
</dbReference>
<evidence type="ECO:0000256" key="11">
    <source>
        <dbReference type="SAM" id="MobiDB-lite"/>
    </source>
</evidence>
<gene>
    <name evidence="13" type="ORF">AC631_02651</name>
</gene>
<feature type="compositionally biased region" description="Polar residues" evidence="11">
    <location>
        <begin position="969"/>
        <end position="986"/>
    </location>
</feature>
<dbReference type="GeneID" id="26839660"/>
<keyword evidence="5" id="KW-0479">Metal-binding</keyword>
<feature type="compositionally biased region" description="Low complexity" evidence="11">
    <location>
        <begin position="952"/>
        <end position="968"/>
    </location>
</feature>
<feature type="region of interest" description="Disordered" evidence="11">
    <location>
        <begin position="417"/>
        <end position="448"/>
    </location>
</feature>
<evidence type="ECO:0000256" key="5">
    <source>
        <dbReference type="ARBA" id="ARBA00022723"/>
    </source>
</evidence>